<dbReference type="SUPFAM" id="SSF46458">
    <property type="entry name" value="Globin-like"/>
    <property type="match status" value="1"/>
</dbReference>
<dbReference type="GO" id="GO:0020037">
    <property type="term" value="F:heme binding"/>
    <property type="evidence" value="ECO:0007669"/>
    <property type="project" value="InterPro"/>
</dbReference>
<evidence type="ECO:0000256" key="3">
    <source>
        <dbReference type="ARBA" id="ARBA00007609"/>
    </source>
</evidence>
<dbReference type="InterPro" id="IPR000971">
    <property type="entry name" value="Globin"/>
</dbReference>
<dbReference type="PROSITE" id="PS01033">
    <property type="entry name" value="GLOBIN"/>
    <property type="match status" value="1"/>
</dbReference>
<dbReference type="PROSITE" id="PS00208">
    <property type="entry name" value="PLANT_GLOBIN"/>
    <property type="match status" value="1"/>
</dbReference>
<keyword evidence="9 13" id="KW-0408">Iron</keyword>
<dbReference type="InterPro" id="IPR012292">
    <property type="entry name" value="Globin/Proto"/>
</dbReference>
<dbReference type="CDD" id="cd08923">
    <property type="entry name" value="class1-2_nsHbs_Lbs"/>
    <property type="match status" value="1"/>
</dbReference>
<keyword evidence="10" id="KW-0944">Nitration</keyword>
<keyword evidence="6 13" id="KW-0349">Heme</keyword>
<dbReference type="AlphaFoldDB" id="A0A6A4P2K0"/>
<comment type="subcellular location">
    <subcellularLocation>
        <location evidence="2">Cytoplasm</location>
    </subcellularLocation>
    <subcellularLocation>
        <location evidence="1">Nucleus</location>
    </subcellularLocation>
</comment>
<sequence>MAILTDVQVALVKSSFEEFNSNIPKHTHHFFTLVLEIAPAAKDLFSFLKGTSEVPHNNPDLQAHAGKVFKLIYEAAIQLQENGAVATDATLKNLGSVHISKGVIDSHFPVVKEAILKTIKEVVGDKWSEELNIAWTIAYDELAIIIKKEVA</sequence>
<dbReference type="GO" id="GO:0046872">
    <property type="term" value="F:metal ion binding"/>
    <property type="evidence" value="ECO:0007669"/>
    <property type="project" value="UniProtKB-KW"/>
</dbReference>
<dbReference type="GO" id="GO:0005344">
    <property type="term" value="F:oxygen carrier activity"/>
    <property type="evidence" value="ECO:0007669"/>
    <property type="project" value="UniProtKB-KW"/>
</dbReference>
<comment type="caution">
    <text evidence="15">The sequence shown here is derived from an EMBL/GenBank/DDBJ whole genome shotgun (WGS) entry which is preliminary data.</text>
</comment>
<name>A0A6A4P2K0_LUPAL</name>
<comment type="similarity">
    <text evidence="3 13">Belongs to the plant globin family.</text>
</comment>
<dbReference type="Gene3D" id="1.10.490.10">
    <property type="entry name" value="Globins"/>
    <property type="match status" value="1"/>
</dbReference>
<proteinExistence type="inferred from homology"/>
<evidence type="ECO:0000313" key="16">
    <source>
        <dbReference type="Proteomes" id="UP000447434"/>
    </source>
</evidence>
<organism evidence="15 16">
    <name type="scientific">Lupinus albus</name>
    <name type="common">White lupine</name>
    <name type="synonym">Lupinus termis</name>
    <dbReference type="NCBI Taxonomy" id="3870"/>
    <lineage>
        <taxon>Eukaryota</taxon>
        <taxon>Viridiplantae</taxon>
        <taxon>Streptophyta</taxon>
        <taxon>Embryophyta</taxon>
        <taxon>Tracheophyta</taxon>
        <taxon>Spermatophyta</taxon>
        <taxon>Magnoliopsida</taxon>
        <taxon>eudicotyledons</taxon>
        <taxon>Gunneridae</taxon>
        <taxon>Pentapetalae</taxon>
        <taxon>rosids</taxon>
        <taxon>fabids</taxon>
        <taxon>Fabales</taxon>
        <taxon>Fabaceae</taxon>
        <taxon>Papilionoideae</taxon>
        <taxon>50 kb inversion clade</taxon>
        <taxon>genistoids sensu lato</taxon>
        <taxon>core genistoids</taxon>
        <taxon>Genisteae</taxon>
        <taxon>Lupinus</taxon>
    </lineage>
</organism>
<accession>A0A6A4P2K0</accession>
<keyword evidence="8 13" id="KW-0479">Metal-binding</keyword>
<keyword evidence="4" id="KW-0813">Transport</keyword>
<dbReference type="Proteomes" id="UP000447434">
    <property type="component" value="Chromosome 17"/>
</dbReference>
<evidence type="ECO:0000313" key="15">
    <source>
        <dbReference type="EMBL" id="KAE9595660.1"/>
    </source>
</evidence>
<dbReference type="InterPro" id="IPR009050">
    <property type="entry name" value="Globin-like_sf"/>
</dbReference>
<keyword evidence="12" id="KW-0539">Nucleus</keyword>
<evidence type="ECO:0000259" key="14">
    <source>
        <dbReference type="PROSITE" id="PS01033"/>
    </source>
</evidence>
<dbReference type="OrthoDB" id="2012505at2759"/>
<evidence type="ECO:0000256" key="10">
    <source>
        <dbReference type="ARBA" id="ARBA00023074"/>
    </source>
</evidence>
<dbReference type="GO" id="GO:0005737">
    <property type="term" value="C:cytoplasm"/>
    <property type="evidence" value="ECO:0007669"/>
    <property type="project" value="UniProtKB-SubCell"/>
</dbReference>
<protein>
    <recommendedName>
        <fullName evidence="14">Globin domain-containing protein</fullName>
    </recommendedName>
</protein>
<evidence type="ECO:0000256" key="6">
    <source>
        <dbReference type="ARBA" id="ARBA00022617"/>
    </source>
</evidence>
<dbReference type="EMBL" id="WOCE01000017">
    <property type="protein sequence ID" value="KAE9595660.1"/>
    <property type="molecule type" value="Genomic_DNA"/>
</dbReference>
<gene>
    <name evidence="15" type="ORF">Lalb_Chr17g0341151</name>
</gene>
<dbReference type="Pfam" id="PF00042">
    <property type="entry name" value="Globin"/>
    <property type="match status" value="1"/>
</dbReference>
<evidence type="ECO:0000256" key="13">
    <source>
        <dbReference type="RuleBase" id="RU000625"/>
    </source>
</evidence>
<feature type="domain" description="Globin" evidence="14">
    <location>
        <begin position="3"/>
        <end position="151"/>
    </location>
</feature>
<evidence type="ECO:0000256" key="5">
    <source>
        <dbReference type="ARBA" id="ARBA00022490"/>
    </source>
</evidence>
<dbReference type="GO" id="GO:0019825">
    <property type="term" value="F:oxygen binding"/>
    <property type="evidence" value="ECO:0007669"/>
    <property type="project" value="InterPro"/>
</dbReference>
<evidence type="ECO:0000256" key="11">
    <source>
        <dbReference type="ARBA" id="ARBA00023231"/>
    </source>
</evidence>
<evidence type="ECO:0000256" key="8">
    <source>
        <dbReference type="ARBA" id="ARBA00022723"/>
    </source>
</evidence>
<dbReference type="PANTHER" id="PTHR22924:SF92">
    <property type="entry name" value="NON-SYMBIOTIC HEMOGLOBIN 2"/>
    <property type="match status" value="1"/>
</dbReference>
<dbReference type="InterPro" id="IPR001032">
    <property type="entry name" value="Leghaemoglobin-like"/>
</dbReference>
<keyword evidence="5" id="KW-0963">Cytoplasm</keyword>
<evidence type="ECO:0000256" key="2">
    <source>
        <dbReference type="ARBA" id="ARBA00004496"/>
    </source>
</evidence>
<evidence type="ECO:0000256" key="1">
    <source>
        <dbReference type="ARBA" id="ARBA00004123"/>
    </source>
</evidence>
<keyword evidence="7" id="KW-0561">Oxygen transport</keyword>
<evidence type="ECO:0000256" key="12">
    <source>
        <dbReference type="ARBA" id="ARBA00023242"/>
    </source>
</evidence>
<reference evidence="16" key="1">
    <citation type="journal article" date="2020" name="Nat. Commun.">
        <title>Genome sequence of the cluster root forming white lupin.</title>
        <authorList>
            <person name="Hufnagel B."/>
            <person name="Marques A."/>
            <person name="Soriano A."/>
            <person name="Marques L."/>
            <person name="Divol F."/>
            <person name="Doumas P."/>
            <person name="Sallet E."/>
            <person name="Mancinotti D."/>
            <person name="Carrere S."/>
            <person name="Marande W."/>
            <person name="Arribat S."/>
            <person name="Keller J."/>
            <person name="Huneau C."/>
            <person name="Blein T."/>
            <person name="Aime D."/>
            <person name="Laguerre M."/>
            <person name="Taylor J."/>
            <person name="Schubert V."/>
            <person name="Nelson M."/>
            <person name="Geu-Flores F."/>
            <person name="Crespi M."/>
            <person name="Gallardo-Guerrero K."/>
            <person name="Delaux P.-M."/>
            <person name="Salse J."/>
            <person name="Berges H."/>
            <person name="Guyot R."/>
            <person name="Gouzy J."/>
            <person name="Peret B."/>
        </authorList>
    </citation>
    <scope>NUCLEOTIDE SEQUENCE [LARGE SCALE GENOMIC DNA]</scope>
    <source>
        <strain evidence="16">cv. Amiga</strain>
    </source>
</reference>
<evidence type="ECO:0000256" key="9">
    <source>
        <dbReference type="ARBA" id="ARBA00023004"/>
    </source>
</evidence>
<dbReference type="PANTHER" id="PTHR22924">
    <property type="entry name" value="LEGHEMOGLOBIN-RELATED"/>
    <property type="match status" value="1"/>
</dbReference>
<evidence type="ECO:0000256" key="7">
    <source>
        <dbReference type="ARBA" id="ARBA00022621"/>
    </source>
</evidence>
<dbReference type="PRINTS" id="PR00188">
    <property type="entry name" value="PLANTGLOBIN"/>
</dbReference>
<keyword evidence="11" id="KW-0535">Nitrogen fixation</keyword>
<dbReference type="InterPro" id="IPR019824">
    <property type="entry name" value="Leghaemoglobin_Fe_BS"/>
</dbReference>
<evidence type="ECO:0000256" key="4">
    <source>
        <dbReference type="ARBA" id="ARBA00022448"/>
    </source>
</evidence>
<keyword evidence="16" id="KW-1185">Reference proteome</keyword>
<dbReference type="GO" id="GO:0005634">
    <property type="term" value="C:nucleus"/>
    <property type="evidence" value="ECO:0007669"/>
    <property type="project" value="UniProtKB-SubCell"/>
</dbReference>